<protein>
    <recommendedName>
        <fullName evidence="1">SnoaL-like domain-containing protein</fullName>
    </recommendedName>
</protein>
<dbReference type="NCBIfam" id="TIGR02096">
    <property type="entry name" value="ketosteroid isomerase-related protein"/>
    <property type="match status" value="1"/>
</dbReference>
<feature type="domain" description="SnoaL-like" evidence="1">
    <location>
        <begin position="7"/>
        <end position="118"/>
    </location>
</feature>
<dbReference type="Gene3D" id="3.10.450.50">
    <property type="match status" value="1"/>
</dbReference>
<dbReference type="Proteomes" id="UP000653056">
    <property type="component" value="Unassembled WGS sequence"/>
</dbReference>
<accession>A0ABQ2YAA3</accession>
<reference evidence="3" key="1">
    <citation type="journal article" date="2019" name="Int. J. Syst. Evol. Microbiol.">
        <title>The Global Catalogue of Microorganisms (GCM) 10K type strain sequencing project: providing services to taxonomists for standard genome sequencing and annotation.</title>
        <authorList>
            <consortium name="The Broad Institute Genomics Platform"/>
            <consortium name="The Broad Institute Genome Sequencing Center for Infectious Disease"/>
            <person name="Wu L."/>
            <person name="Ma J."/>
        </authorList>
    </citation>
    <scope>NUCLEOTIDE SEQUENCE [LARGE SCALE GENOMIC DNA]</scope>
    <source>
        <strain evidence="3">KCTC 22228</strain>
    </source>
</reference>
<keyword evidence="3" id="KW-1185">Reference proteome</keyword>
<comment type="caution">
    <text evidence="2">The sequence shown here is derived from an EMBL/GenBank/DDBJ whole genome shotgun (WGS) entry which is preliminary data.</text>
</comment>
<dbReference type="RefSeq" id="WP_189464698.1">
    <property type="nucleotide sequence ID" value="NZ_BMXS01000001.1"/>
</dbReference>
<dbReference type="InterPro" id="IPR032710">
    <property type="entry name" value="NTF2-like_dom_sf"/>
</dbReference>
<dbReference type="Pfam" id="PF12680">
    <property type="entry name" value="SnoaL_2"/>
    <property type="match status" value="1"/>
</dbReference>
<dbReference type="InterPro" id="IPR037401">
    <property type="entry name" value="SnoaL-like"/>
</dbReference>
<name>A0ABQ2YAA3_9GAMM</name>
<proteinExistence type="predicted"/>
<organism evidence="2 3">
    <name type="scientific">Litchfieldella qijiaojingensis</name>
    <dbReference type="NCBI Taxonomy" id="980347"/>
    <lineage>
        <taxon>Bacteria</taxon>
        <taxon>Pseudomonadati</taxon>
        <taxon>Pseudomonadota</taxon>
        <taxon>Gammaproteobacteria</taxon>
        <taxon>Oceanospirillales</taxon>
        <taxon>Halomonadaceae</taxon>
        <taxon>Litchfieldella</taxon>
    </lineage>
</organism>
<evidence type="ECO:0000313" key="2">
    <source>
        <dbReference type="EMBL" id="GGX77116.1"/>
    </source>
</evidence>
<gene>
    <name evidence="2" type="ORF">GCM10007160_00360</name>
</gene>
<sequence>MTSQDLIQAYYAAFNAGDMDAFLALLDDEVVHDINQGERQVGKGAFADFMAHMNRCYRERLSDMVIMVNDDGSRGAAEFVVHGEYLATDEGLPEAEGQTYELPAGAFFEIRQGKVARVTNYYNLNDWIAQVVGQEGPPTV</sequence>
<evidence type="ECO:0000259" key="1">
    <source>
        <dbReference type="Pfam" id="PF12680"/>
    </source>
</evidence>
<dbReference type="EMBL" id="BMXS01000001">
    <property type="protein sequence ID" value="GGX77116.1"/>
    <property type="molecule type" value="Genomic_DNA"/>
</dbReference>
<dbReference type="SUPFAM" id="SSF54427">
    <property type="entry name" value="NTF2-like"/>
    <property type="match status" value="1"/>
</dbReference>
<evidence type="ECO:0000313" key="3">
    <source>
        <dbReference type="Proteomes" id="UP000653056"/>
    </source>
</evidence>
<dbReference type="InterPro" id="IPR011721">
    <property type="entry name" value="CHP02096"/>
</dbReference>